<dbReference type="Pfam" id="PF24758">
    <property type="entry name" value="LRR_At5g56370"/>
    <property type="match status" value="1"/>
</dbReference>
<accession>A0A0Q3J6U6</accession>
<reference evidence="5" key="3">
    <citation type="submission" date="2018-08" db="UniProtKB">
        <authorList>
            <consortium name="EnsemblPlants"/>
        </authorList>
    </citation>
    <scope>IDENTIFICATION</scope>
    <source>
        <strain evidence="5">cv. Bd21</strain>
    </source>
</reference>
<dbReference type="SUPFAM" id="SSF81383">
    <property type="entry name" value="F-box domain"/>
    <property type="match status" value="1"/>
</dbReference>
<evidence type="ECO:0000259" key="2">
    <source>
        <dbReference type="Pfam" id="PF00646"/>
    </source>
</evidence>
<evidence type="ECO:0000256" key="1">
    <source>
        <dbReference type="SAM" id="MobiDB-lite"/>
    </source>
</evidence>
<gene>
    <name evidence="5" type="primary">LOC100821933</name>
    <name evidence="4" type="ORF">BRADI_3g06891v3</name>
</gene>
<dbReference type="InterPro" id="IPR001810">
    <property type="entry name" value="F-box_dom"/>
</dbReference>
<dbReference type="RefSeq" id="XP_003571062.2">
    <property type="nucleotide sequence ID" value="XM_003571014.3"/>
</dbReference>
<dbReference type="EnsemblPlants" id="KQJ93816">
    <property type="protein sequence ID" value="KQJ93816"/>
    <property type="gene ID" value="BRADI_3g06891v3"/>
</dbReference>
<evidence type="ECO:0000313" key="5">
    <source>
        <dbReference type="EnsemblPlants" id="KQJ93816"/>
    </source>
</evidence>
<dbReference type="InterPro" id="IPR053197">
    <property type="entry name" value="F-box_SCFL_complex_component"/>
</dbReference>
<evidence type="ECO:0000313" key="4">
    <source>
        <dbReference type="EMBL" id="KQJ93816.1"/>
    </source>
</evidence>
<feature type="domain" description="F-box/LRR-repeat protein 15/At3g58940/PEG3-like LRR" evidence="3">
    <location>
        <begin position="122"/>
        <end position="257"/>
    </location>
</feature>
<protein>
    <submittedName>
        <fullName evidence="4 5">Uncharacterized protein</fullName>
    </submittedName>
</protein>
<dbReference type="EMBL" id="CM000882">
    <property type="protein sequence ID" value="KQJ93816.1"/>
    <property type="molecule type" value="Genomic_DNA"/>
</dbReference>
<dbReference type="OrthoDB" id="659824at2759"/>
<dbReference type="PANTHER" id="PTHR34223:SF67">
    <property type="entry name" value="F-BOX DOMAIN-CONTAINING PROTEIN"/>
    <property type="match status" value="1"/>
</dbReference>
<dbReference type="KEGG" id="bdi:100821933"/>
<dbReference type="SUPFAM" id="SSF52047">
    <property type="entry name" value="RNI-like"/>
    <property type="match status" value="1"/>
</dbReference>
<dbReference type="InterPro" id="IPR036047">
    <property type="entry name" value="F-box-like_dom_sf"/>
</dbReference>
<reference evidence="4" key="2">
    <citation type="submission" date="2017-06" db="EMBL/GenBank/DDBJ databases">
        <title>WGS assembly of Brachypodium distachyon.</title>
        <authorList>
            <consortium name="The International Brachypodium Initiative"/>
            <person name="Lucas S."/>
            <person name="Harmon-Smith M."/>
            <person name="Lail K."/>
            <person name="Tice H."/>
            <person name="Grimwood J."/>
            <person name="Bruce D."/>
            <person name="Barry K."/>
            <person name="Shu S."/>
            <person name="Lindquist E."/>
            <person name="Wang M."/>
            <person name="Pitluck S."/>
            <person name="Vogel J.P."/>
            <person name="Garvin D.F."/>
            <person name="Mockler T.C."/>
            <person name="Schmutz J."/>
            <person name="Rokhsar D."/>
            <person name="Bevan M.W."/>
        </authorList>
    </citation>
    <scope>NUCLEOTIDE SEQUENCE</scope>
    <source>
        <strain evidence="4">Bd21</strain>
    </source>
</reference>
<evidence type="ECO:0000259" key="3">
    <source>
        <dbReference type="Pfam" id="PF24758"/>
    </source>
</evidence>
<dbReference type="Pfam" id="PF00646">
    <property type="entry name" value="F-box"/>
    <property type="match status" value="1"/>
</dbReference>
<dbReference type="ExpressionAtlas" id="A0A0Q3J6U6">
    <property type="expression patterns" value="baseline"/>
</dbReference>
<dbReference type="Gene3D" id="3.80.10.10">
    <property type="entry name" value="Ribonuclease Inhibitor"/>
    <property type="match status" value="1"/>
</dbReference>
<dbReference type="AlphaFoldDB" id="A0A0Q3J6U6"/>
<dbReference type="Gene3D" id="1.20.1280.50">
    <property type="match status" value="1"/>
</dbReference>
<dbReference type="InterPro" id="IPR032675">
    <property type="entry name" value="LRR_dom_sf"/>
</dbReference>
<proteinExistence type="predicted"/>
<organism evidence="4">
    <name type="scientific">Brachypodium distachyon</name>
    <name type="common">Purple false brome</name>
    <name type="synonym">Trachynia distachya</name>
    <dbReference type="NCBI Taxonomy" id="15368"/>
    <lineage>
        <taxon>Eukaryota</taxon>
        <taxon>Viridiplantae</taxon>
        <taxon>Streptophyta</taxon>
        <taxon>Embryophyta</taxon>
        <taxon>Tracheophyta</taxon>
        <taxon>Spermatophyta</taxon>
        <taxon>Magnoliopsida</taxon>
        <taxon>Liliopsida</taxon>
        <taxon>Poales</taxon>
        <taxon>Poaceae</taxon>
        <taxon>BOP clade</taxon>
        <taxon>Pooideae</taxon>
        <taxon>Stipodae</taxon>
        <taxon>Brachypodieae</taxon>
        <taxon>Brachypodium</taxon>
    </lineage>
</organism>
<dbReference type="GeneID" id="100821933"/>
<evidence type="ECO:0000313" key="6">
    <source>
        <dbReference type="Proteomes" id="UP000008810"/>
    </source>
</evidence>
<name>A0A0Q3J6U6_BRADI</name>
<dbReference type="Gramene" id="KQJ93816">
    <property type="protein sequence ID" value="KQJ93816"/>
    <property type="gene ID" value="BRADI_3g06891v3"/>
</dbReference>
<dbReference type="RefSeq" id="XP_014756640.1">
    <property type="nucleotide sequence ID" value="XM_014901154.2"/>
</dbReference>
<dbReference type="PANTHER" id="PTHR34223">
    <property type="entry name" value="OS11G0201299 PROTEIN"/>
    <property type="match status" value="1"/>
</dbReference>
<reference evidence="4 5" key="1">
    <citation type="journal article" date="2010" name="Nature">
        <title>Genome sequencing and analysis of the model grass Brachypodium distachyon.</title>
        <authorList>
            <consortium name="International Brachypodium Initiative"/>
        </authorList>
    </citation>
    <scope>NUCLEOTIDE SEQUENCE [LARGE SCALE GENOMIC DNA]</scope>
    <source>
        <strain evidence="4">Bd21</strain>
        <strain evidence="5">cv. Bd21</strain>
    </source>
</reference>
<dbReference type="STRING" id="15368.A0A0Q3J6U6"/>
<dbReference type="Proteomes" id="UP000008810">
    <property type="component" value="Chromosome 3"/>
</dbReference>
<feature type="region of interest" description="Disordered" evidence="1">
    <location>
        <begin position="1"/>
        <end position="25"/>
    </location>
</feature>
<dbReference type="InterPro" id="IPR055411">
    <property type="entry name" value="LRR_FXL15/At3g58940/PEG3-like"/>
</dbReference>
<keyword evidence="6" id="KW-1185">Reference proteome</keyword>
<feature type="domain" description="F-box" evidence="2">
    <location>
        <begin position="37"/>
        <end position="74"/>
    </location>
</feature>
<sequence>MPPVIRGRARRRSSGRSASTRMALPALEAPERDRLTALPDDLLHRILGFVGPRLAVGQCSLLSRRWRHLWASMPSVTLDESVSREFGNLLFLLREDAKLHTFCLRSSDDEENDDENNFVYQRRWLRHVMSRGVRVLMITLHSSSYRGLSGWELPDCVFNCATVETIDLSVTSPWELVISPKSVCLPRLKKLRLDYVNLSDSSVVEKLNSGCPALEHLDLARCGLAQSRISSDTLKILSITACAYEEIHIFAPNVVSLRLNVAGRVKLDSMPSLMSAWVNISGDGENHLASDEHDFLNALCNAQHLELLRFDLLLQDMMENPATEGPTFGELNSLYLGEWLITDFYQPFAYFLNRAPNLVSLTLDQWKVCEENNGKVPRLLSTRKEHNYKLNLAPALSTGLEKLRFRISKGGDAGEFSKMRRLLKEKTKPEETEVIWF</sequence>